<evidence type="ECO:0000313" key="1">
    <source>
        <dbReference type="EMBL" id="KIL62188.1"/>
    </source>
</evidence>
<reference evidence="1 2" key="1">
    <citation type="submission" date="2014-04" db="EMBL/GenBank/DDBJ databases">
        <title>Evolutionary Origins and Diversification of the Mycorrhizal Mutualists.</title>
        <authorList>
            <consortium name="DOE Joint Genome Institute"/>
            <consortium name="Mycorrhizal Genomics Consortium"/>
            <person name="Kohler A."/>
            <person name="Kuo A."/>
            <person name="Nagy L.G."/>
            <person name="Floudas D."/>
            <person name="Copeland A."/>
            <person name="Barry K.W."/>
            <person name="Cichocki N."/>
            <person name="Veneault-Fourrey C."/>
            <person name="LaButti K."/>
            <person name="Lindquist E.A."/>
            <person name="Lipzen A."/>
            <person name="Lundell T."/>
            <person name="Morin E."/>
            <person name="Murat C."/>
            <person name="Riley R."/>
            <person name="Ohm R."/>
            <person name="Sun H."/>
            <person name="Tunlid A."/>
            <person name="Henrissat B."/>
            <person name="Grigoriev I.V."/>
            <person name="Hibbett D.S."/>
            <person name="Martin F."/>
        </authorList>
    </citation>
    <scope>NUCLEOTIDE SEQUENCE [LARGE SCALE GENOMIC DNA]</scope>
    <source>
        <strain evidence="1 2">Koide BX008</strain>
    </source>
</reference>
<dbReference type="InParanoid" id="A0A0C2X0H8"/>
<accession>A0A0C2X0H8</accession>
<protein>
    <submittedName>
        <fullName evidence="1">Uncharacterized protein</fullName>
    </submittedName>
</protein>
<name>A0A0C2X0H8_AMAMK</name>
<dbReference type="HOGENOM" id="CLU_1937603_0_0_1"/>
<dbReference type="AlphaFoldDB" id="A0A0C2X0H8"/>
<keyword evidence="2" id="KW-1185">Reference proteome</keyword>
<gene>
    <name evidence="1" type="ORF">M378DRAFT_802300</name>
</gene>
<sequence length="130" mass="15472">MYQGTMPYKINSMIGTADGTSAPVLATFVKFRHPLEIQQLKKSQMVRNYRICYQKALKVLRCFPRMTSEDMDQVPGKSPFLQKDIKWPRRKEASRQGRLLSIVRFFDHISEVYVHGHHKRINIRQRRYVF</sequence>
<dbReference type="EMBL" id="KN818274">
    <property type="protein sequence ID" value="KIL62188.1"/>
    <property type="molecule type" value="Genomic_DNA"/>
</dbReference>
<proteinExistence type="predicted"/>
<organism evidence="1 2">
    <name type="scientific">Amanita muscaria (strain Koide BX008)</name>
    <dbReference type="NCBI Taxonomy" id="946122"/>
    <lineage>
        <taxon>Eukaryota</taxon>
        <taxon>Fungi</taxon>
        <taxon>Dikarya</taxon>
        <taxon>Basidiomycota</taxon>
        <taxon>Agaricomycotina</taxon>
        <taxon>Agaricomycetes</taxon>
        <taxon>Agaricomycetidae</taxon>
        <taxon>Agaricales</taxon>
        <taxon>Pluteineae</taxon>
        <taxon>Amanitaceae</taxon>
        <taxon>Amanita</taxon>
    </lineage>
</organism>
<evidence type="ECO:0000313" key="2">
    <source>
        <dbReference type="Proteomes" id="UP000054549"/>
    </source>
</evidence>
<dbReference type="Proteomes" id="UP000054549">
    <property type="component" value="Unassembled WGS sequence"/>
</dbReference>